<accession>A0ACB7XZF8</accession>
<dbReference type="EMBL" id="CM037155">
    <property type="protein sequence ID" value="KAH7846329.1"/>
    <property type="molecule type" value="Genomic_DNA"/>
</dbReference>
<evidence type="ECO:0000313" key="1">
    <source>
        <dbReference type="EMBL" id="KAH7846329.1"/>
    </source>
</evidence>
<sequence>MQFPFQPDGTDPSSSSLKLSSSGYIPESTMRINILSSNLMLGQRPLSTLRFGKPCDRVVWRWVVAWSFVTTVTPSLLASVTSFSISQ</sequence>
<name>A0ACB7XZF8_9ERIC</name>
<evidence type="ECO:0000313" key="2">
    <source>
        <dbReference type="Proteomes" id="UP000828048"/>
    </source>
</evidence>
<protein>
    <submittedName>
        <fullName evidence="1">Uncharacterized protein</fullName>
    </submittedName>
</protein>
<reference evidence="1 2" key="1">
    <citation type="journal article" date="2021" name="Hortic Res">
        <title>High-quality reference genome and annotation aids understanding of berry development for evergreen blueberry (Vaccinium darrowii).</title>
        <authorList>
            <person name="Yu J."/>
            <person name="Hulse-Kemp A.M."/>
            <person name="Babiker E."/>
            <person name="Staton M."/>
        </authorList>
    </citation>
    <scope>NUCLEOTIDE SEQUENCE [LARGE SCALE GENOMIC DNA]</scope>
    <source>
        <strain evidence="2">cv. NJ 8807/NJ 8810</strain>
        <tissue evidence="1">Young leaf</tissue>
    </source>
</reference>
<keyword evidence="2" id="KW-1185">Reference proteome</keyword>
<dbReference type="Proteomes" id="UP000828048">
    <property type="component" value="Chromosome 5"/>
</dbReference>
<organism evidence="1 2">
    <name type="scientific">Vaccinium darrowii</name>
    <dbReference type="NCBI Taxonomy" id="229202"/>
    <lineage>
        <taxon>Eukaryota</taxon>
        <taxon>Viridiplantae</taxon>
        <taxon>Streptophyta</taxon>
        <taxon>Embryophyta</taxon>
        <taxon>Tracheophyta</taxon>
        <taxon>Spermatophyta</taxon>
        <taxon>Magnoliopsida</taxon>
        <taxon>eudicotyledons</taxon>
        <taxon>Gunneridae</taxon>
        <taxon>Pentapetalae</taxon>
        <taxon>asterids</taxon>
        <taxon>Ericales</taxon>
        <taxon>Ericaceae</taxon>
        <taxon>Vaccinioideae</taxon>
        <taxon>Vaccinieae</taxon>
        <taxon>Vaccinium</taxon>
    </lineage>
</organism>
<comment type="caution">
    <text evidence="1">The sequence shown here is derived from an EMBL/GenBank/DDBJ whole genome shotgun (WGS) entry which is preliminary data.</text>
</comment>
<gene>
    <name evidence="1" type="ORF">Vadar_012567</name>
</gene>
<proteinExistence type="predicted"/>